<evidence type="ECO:0000256" key="5">
    <source>
        <dbReference type="ARBA" id="ARBA00022989"/>
    </source>
</evidence>
<evidence type="ECO:0000256" key="7">
    <source>
        <dbReference type="SAM" id="MobiDB-lite"/>
    </source>
</evidence>
<sequence length="612" mass="70726">MLDKREIGKSALKTTPFLIGMDYMGALATNMLPVLPKAIKDLEHLDMYQNQMMQYLMDPGLNISQAIQNEYFLKGQLALLGLGAFITLKNAWGNRKKHFEDASVYGSHGTARFSTKQEIFDRSIMTNKYGTNGLYLGMYDKKPVIHKKGTKYNRNVAVFGGTGSYKTTGLVIQNILESDDSVVVIDPKTELYRLTSKKMKEKGFDVKVINFMETAHSSRYNPFDYIREDLDARRVAMTLVMNSSESGQSEESFWDKAEVSLLSTIFLYIKYKFVDQPELRHLGSVMNILLSSYDAMEKLFKEFPYEHVVNVSYRKALEKLNDKTRDNVFISLSVTMDLWTYPEVCEFTCKSDFTFEELVKKKTILYVVIPIAQEEFRPLIATFFSQMFAEFYRIGNKNGGELPIPIRVILDEFNNIGRLVKFGERLSTTRSYLIEVMMIIQDLSQLRDRWGKNKANELIANCDSLMFLGTNELEAAQYFSKLLDKTTVRVQTTSASVNQGGESSGESFPVTGRDLMTPGELLRLPTDKMILFMRGRFPSMLDKVGWFENKHFKPMIQEKADLYKHPFEVRTEYRVFRVINEKEREEQKEQKEEKNEKISIQKQQDIDDMFIS</sequence>
<keyword evidence="3" id="KW-1003">Cell membrane</keyword>
<comment type="caution">
    <text evidence="8">The sequence shown here is derived from an EMBL/GenBank/DDBJ whole genome shotgun (WGS) entry which is preliminary data.</text>
</comment>
<organism evidence="8 9">
    <name type="scientific">Bacillus cereus</name>
    <dbReference type="NCBI Taxonomy" id="1396"/>
    <lineage>
        <taxon>Bacteria</taxon>
        <taxon>Bacillati</taxon>
        <taxon>Bacillota</taxon>
        <taxon>Bacilli</taxon>
        <taxon>Bacillales</taxon>
        <taxon>Bacillaceae</taxon>
        <taxon>Bacillus</taxon>
        <taxon>Bacillus cereus group</taxon>
    </lineage>
</organism>
<evidence type="ECO:0000313" key="9">
    <source>
        <dbReference type="Proteomes" id="UP000076482"/>
    </source>
</evidence>
<dbReference type="SUPFAM" id="SSF52540">
    <property type="entry name" value="P-loop containing nucleoside triphosphate hydrolases"/>
    <property type="match status" value="1"/>
</dbReference>
<dbReference type="Proteomes" id="UP000076482">
    <property type="component" value="Unassembled WGS sequence"/>
</dbReference>
<evidence type="ECO:0000256" key="6">
    <source>
        <dbReference type="ARBA" id="ARBA00023136"/>
    </source>
</evidence>
<evidence type="ECO:0000256" key="4">
    <source>
        <dbReference type="ARBA" id="ARBA00022692"/>
    </source>
</evidence>
<dbReference type="PANTHER" id="PTHR37937">
    <property type="entry name" value="CONJUGATIVE TRANSFER: DNA TRANSPORT"/>
    <property type="match status" value="1"/>
</dbReference>
<keyword evidence="4" id="KW-0812">Transmembrane</keyword>
<dbReference type="PANTHER" id="PTHR37937:SF1">
    <property type="entry name" value="CONJUGATIVE TRANSFER: DNA TRANSPORT"/>
    <property type="match status" value="1"/>
</dbReference>
<proteinExistence type="inferred from homology"/>
<evidence type="ECO:0008006" key="10">
    <source>
        <dbReference type="Google" id="ProtNLM"/>
    </source>
</evidence>
<reference evidence="8 9" key="1">
    <citation type="submission" date="2015-09" db="EMBL/GenBank/DDBJ databases">
        <title>Bacillus cereus food isolates.</title>
        <authorList>
            <person name="Boekhorst J."/>
        </authorList>
    </citation>
    <scope>NUCLEOTIDE SEQUENCE [LARGE SCALE GENOMIC DNA]</scope>
    <source>
        <strain evidence="8 9">B4088</strain>
    </source>
</reference>
<dbReference type="CDD" id="cd01127">
    <property type="entry name" value="TrwB_TraG_TraD_VirD4"/>
    <property type="match status" value="1"/>
</dbReference>
<dbReference type="AlphaFoldDB" id="A0A161T945"/>
<dbReference type="InterPro" id="IPR051539">
    <property type="entry name" value="T4SS-coupling_protein"/>
</dbReference>
<dbReference type="InterPro" id="IPR027417">
    <property type="entry name" value="P-loop_NTPase"/>
</dbReference>
<evidence type="ECO:0000256" key="2">
    <source>
        <dbReference type="ARBA" id="ARBA00008806"/>
    </source>
</evidence>
<evidence type="ECO:0000313" key="8">
    <source>
        <dbReference type="EMBL" id="KZD70931.1"/>
    </source>
</evidence>
<dbReference type="PATRIC" id="fig|1396.535.peg.4830"/>
<comment type="similarity">
    <text evidence="2">Belongs to the VirD4/TraG family.</text>
</comment>
<dbReference type="Gene3D" id="3.40.50.300">
    <property type="entry name" value="P-loop containing nucleotide triphosphate hydrolases"/>
    <property type="match status" value="2"/>
</dbReference>
<dbReference type="NCBIfam" id="NF045973">
    <property type="entry name" value="conju_CD1115"/>
    <property type="match status" value="1"/>
</dbReference>
<dbReference type="GO" id="GO:0005886">
    <property type="term" value="C:plasma membrane"/>
    <property type="evidence" value="ECO:0007669"/>
    <property type="project" value="UniProtKB-SubCell"/>
</dbReference>
<evidence type="ECO:0000256" key="3">
    <source>
        <dbReference type="ARBA" id="ARBA00022475"/>
    </source>
</evidence>
<accession>A0A161T945</accession>
<gene>
    <name evidence="8" type="ORF">B4088_0987</name>
</gene>
<keyword evidence="5" id="KW-1133">Transmembrane helix</keyword>
<dbReference type="InterPro" id="IPR003688">
    <property type="entry name" value="TraG/VirD4"/>
</dbReference>
<dbReference type="RefSeq" id="WP_063260151.1">
    <property type="nucleotide sequence ID" value="NZ_LJKE01000022.1"/>
</dbReference>
<dbReference type="EMBL" id="LJKE01000022">
    <property type="protein sequence ID" value="KZD70931.1"/>
    <property type="molecule type" value="Genomic_DNA"/>
</dbReference>
<comment type="subcellular location">
    <subcellularLocation>
        <location evidence="1">Cell membrane</location>
        <topology evidence="1">Multi-pass membrane protein</topology>
    </subcellularLocation>
</comment>
<dbReference type="Pfam" id="PF02534">
    <property type="entry name" value="T4SS-DNA_transf"/>
    <property type="match status" value="1"/>
</dbReference>
<feature type="compositionally biased region" description="Basic and acidic residues" evidence="7">
    <location>
        <begin position="583"/>
        <end position="599"/>
    </location>
</feature>
<name>A0A161T945_BACCE</name>
<protein>
    <recommendedName>
        <fullName evidence="10">Conjugal transfer protein TraG</fullName>
    </recommendedName>
</protein>
<feature type="region of interest" description="Disordered" evidence="7">
    <location>
        <begin position="583"/>
        <end position="612"/>
    </location>
</feature>
<keyword evidence="6" id="KW-0472">Membrane</keyword>
<evidence type="ECO:0000256" key="1">
    <source>
        <dbReference type="ARBA" id="ARBA00004651"/>
    </source>
</evidence>